<keyword evidence="8" id="KW-1185">Reference proteome</keyword>
<evidence type="ECO:0000256" key="3">
    <source>
        <dbReference type="ARBA" id="ARBA00023295"/>
    </source>
</evidence>
<dbReference type="AlphaFoldDB" id="A0A2K4ZA43"/>
<proteinExistence type="inferred from homology"/>
<dbReference type="GO" id="GO:0004565">
    <property type="term" value="F:beta-galactosidase activity"/>
    <property type="evidence" value="ECO:0007669"/>
    <property type="project" value="UniProtKB-EC"/>
</dbReference>
<evidence type="ECO:0000313" key="7">
    <source>
        <dbReference type="EMBL" id="SOY27325.1"/>
    </source>
</evidence>
<feature type="domain" description="Glycoside hydrolase 35 catalytic" evidence="6">
    <location>
        <begin position="35"/>
        <end position="385"/>
    </location>
</feature>
<name>A0A2K4ZA43_9FIRM</name>
<accession>A0A2K4ZA43</accession>
<keyword evidence="3 4" id="KW-0326">Glycosidase</keyword>
<dbReference type="InterPro" id="IPR001944">
    <property type="entry name" value="Glycoside_Hdrlase_35"/>
</dbReference>
<comment type="similarity">
    <text evidence="1 5">Belongs to the glycosyl hydrolase 35 family.</text>
</comment>
<dbReference type="PROSITE" id="PS01182">
    <property type="entry name" value="GLYCOSYL_HYDROL_F35"/>
    <property type="match status" value="1"/>
</dbReference>
<organism evidence="7 8">
    <name type="scientific">Acetatifactor muris</name>
    <dbReference type="NCBI Taxonomy" id="879566"/>
    <lineage>
        <taxon>Bacteria</taxon>
        <taxon>Bacillati</taxon>
        <taxon>Bacillota</taxon>
        <taxon>Clostridia</taxon>
        <taxon>Lachnospirales</taxon>
        <taxon>Lachnospiraceae</taxon>
        <taxon>Acetatifactor</taxon>
    </lineage>
</organism>
<dbReference type="PANTHER" id="PTHR23421">
    <property type="entry name" value="BETA-GALACTOSIDASE RELATED"/>
    <property type="match status" value="1"/>
</dbReference>
<dbReference type="InterPro" id="IPR019801">
    <property type="entry name" value="Glyco_hydro_35_CS"/>
</dbReference>
<dbReference type="Proteomes" id="UP000236311">
    <property type="component" value="Unassembled WGS sequence"/>
</dbReference>
<dbReference type="OrthoDB" id="9813184at2"/>
<dbReference type="EC" id="3.2.1.23" evidence="4"/>
<dbReference type="InterPro" id="IPR017853">
    <property type="entry name" value="GH"/>
</dbReference>
<keyword evidence="2 4" id="KW-0378">Hydrolase</keyword>
<evidence type="ECO:0000256" key="5">
    <source>
        <dbReference type="RuleBase" id="RU003679"/>
    </source>
</evidence>
<evidence type="ECO:0000313" key="8">
    <source>
        <dbReference type="Proteomes" id="UP000236311"/>
    </source>
</evidence>
<evidence type="ECO:0000256" key="2">
    <source>
        <dbReference type="ARBA" id="ARBA00022801"/>
    </source>
</evidence>
<sequence length="714" mass="81280">MRNQINIISKGKAPELLPMSGKDKDGNLYQVDNVSLLKNGKRILPVMGEFHYSRYEPESWEEELEKMKAGGINIVATYIFWIHHEEREGEWDFSGCRDLRHFLELCEKTGLQVWLRIGPWAHGECRNGGFPDWIACMDKEKVRVNEPEYLGYVEKYFGKLGEQCRGMMCKDGGPVIGVQLENEYGHCGGPAETEKGLAHMAQLKRKAIAAGFEVPYYSATGWGSYVLEEETLPALGGYVDAPWATHTKELPAGVNFLFSSYKIDDNIGSDRKSHDGSRTTYDLYRYPWITAELGAGIQPTSHRRPFPWPEDTEAQALCILGSGGNMPGYYMYHGGINPEGKYSTLQESQATDIYNNLPVKCYDFQTCIRESGELNESYGRLKKMHFLMEDYGEILAGAEVHFPEILPESPEDMHTIRAAVRMNHDTGVGFLFLNNHQRRRKMEPHEDFAMELLTEKGSVTVPHLSLKTGECAVIPFDLPVGDKKLELTNASLLCRIGERVFFYTDLENPLFQWEEEEGNVVVLSTKEANRAFRTEDTLYIVEHGDSCLMEMDGGKYLLTKAAQEKLTVYRETGEAQSITVSVPETVKPEAKTSFVREEKDADGKLLWREYALTMSGFRKEAVHQLYASIDYLGDRAEVYRNGALADDWFTNGERWHFALRRFDYPEELIIRIYASDNPLPCSYGTEVYYDLPVESGCELRGAELLPEYRLELRG</sequence>
<dbReference type="InterPro" id="IPR031330">
    <property type="entry name" value="Gly_Hdrlase_35_cat"/>
</dbReference>
<dbReference type="RefSeq" id="WP_103237468.1">
    <property type="nucleotide sequence ID" value="NZ_JANJZD010000008.1"/>
</dbReference>
<dbReference type="EMBL" id="OFSM01000001">
    <property type="protein sequence ID" value="SOY27325.1"/>
    <property type="molecule type" value="Genomic_DNA"/>
</dbReference>
<reference evidence="7 8" key="1">
    <citation type="submission" date="2018-01" db="EMBL/GenBank/DDBJ databases">
        <authorList>
            <person name="Gaut B.S."/>
            <person name="Morton B.R."/>
            <person name="Clegg M.T."/>
            <person name="Duvall M.R."/>
        </authorList>
    </citation>
    <scope>NUCLEOTIDE SEQUENCE [LARGE SCALE GENOMIC DNA]</scope>
    <source>
        <strain evidence="7">GP69</strain>
    </source>
</reference>
<evidence type="ECO:0000256" key="1">
    <source>
        <dbReference type="ARBA" id="ARBA00009809"/>
    </source>
</evidence>
<dbReference type="Gene3D" id="3.20.20.80">
    <property type="entry name" value="Glycosidases"/>
    <property type="match status" value="1"/>
</dbReference>
<gene>
    <name evidence="7" type="primary">bga_1</name>
    <name evidence="7" type="ORF">AMURIS_00029</name>
</gene>
<evidence type="ECO:0000259" key="6">
    <source>
        <dbReference type="Pfam" id="PF01301"/>
    </source>
</evidence>
<dbReference type="PRINTS" id="PR00742">
    <property type="entry name" value="GLHYDRLASE35"/>
</dbReference>
<evidence type="ECO:0000256" key="4">
    <source>
        <dbReference type="RuleBase" id="RU000675"/>
    </source>
</evidence>
<dbReference type="SUPFAM" id="SSF51445">
    <property type="entry name" value="(Trans)glycosidases"/>
    <property type="match status" value="1"/>
</dbReference>
<comment type="catalytic activity">
    <reaction evidence="4">
        <text>Hydrolysis of terminal non-reducing beta-D-galactose residues in beta-D-galactosides.</text>
        <dbReference type="EC" id="3.2.1.23"/>
    </reaction>
</comment>
<dbReference type="Pfam" id="PF01301">
    <property type="entry name" value="Glyco_hydro_35"/>
    <property type="match status" value="1"/>
</dbReference>
<protein>
    <recommendedName>
        <fullName evidence="4">Beta-galactosidase</fullName>
        <ecNumber evidence="4">3.2.1.23</ecNumber>
    </recommendedName>
</protein>
<dbReference type="GO" id="GO:0005975">
    <property type="term" value="P:carbohydrate metabolic process"/>
    <property type="evidence" value="ECO:0007669"/>
    <property type="project" value="InterPro"/>
</dbReference>